<sequence>MLKRGYGGFLRRYSSIKLKPISWLGGGLVAPATQDDLKRFLIEYQNLSSSQQDRITSQGIHPSYLANIKLINLLNSGDNILTFTHIAHNLTKKDGEILSSNLIERYIVKLISTGQLSPAVTLIHTMLESDKSSYGLSRQTWSFLASRACELGDHDAATLVYHEIIDPIEAYLDPAFNGLDNPHVPFLLFPDILALLAVIFMHNGNHVPVVGIQLYFKKFYSYFWHRTIYRTIALAKIESQAKAGLFSRALSDFVSLAWQHRGYRGLTKGSVVEHNLKYALDKNQKLRQEAILASNDPLNDSTIEYNKYTLPGKTFQSIFDGVISIADTPYFNELIRSKVKQVIAERSSVTERLVNFISSNHHGLTTPVVAALCSDGLVFEAWAVVNQARASFPRVHKKVFFRGGEVFVQMFKAIKAKFNTSEITASELRQLSELLQTCRNMCLETYDPGWSYECRLACLQALLACPSSLGQEIRLYLYEWISEHKSHSRLQKPLIALTKTDYEKLISINVGDTIISCVYPISEN</sequence>
<dbReference type="AlphaFoldDB" id="A0A0L0NRY3"/>
<dbReference type="EMBL" id="LGST01000050">
    <property type="protein sequence ID" value="KND96803.1"/>
    <property type="molecule type" value="Genomic_DNA"/>
</dbReference>
<dbReference type="VEuPathDB" id="FungiDB:CJI97_004724"/>
<organism evidence="1 2">
    <name type="scientific">Candidozyma auris</name>
    <name type="common">Yeast</name>
    <name type="synonym">Candida auris</name>
    <dbReference type="NCBI Taxonomy" id="498019"/>
    <lineage>
        <taxon>Eukaryota</taxon>
        <taxon>Fungi</taxon>
        <taxon>Dikarya</taxon>
        <taxon>Ascomycota</taxon>
        <taxon>Saccharomycotina</taxon>
        <taxon>Pichiomycetes</taxon>
        <taxon>Metschnikowiaceae</taxon>
        <taxon>Candidozyma</taxon>
    </lineage>
</organism>
<proteinExistence type="predicted"/>
<dbReference type="VEuPathDB" id="FungiDB:QG37_06919"/>
<gene>
    <name evidence="1" type="ORF">QG37_06919</name>
</gene>
<dbReference type="Proteomes" id="UP000037122">
    <property type="component" value="Unassembled WGS sequence"/>
</dbReference>
<accession>A0A0L0NRY3</accession>
<comment type="caution">
    <text evidence="1">The sequence shown here is derived from an EMBL/GenBank/DDBJ whole genome shotgun (WGS) entry which is preliminary data.</text>
</comment>
<name>A0A0L0NRY3_CANAR</name>
<dbReference type="VEuPathDB" id="FungiDB:CJJ09_004739"/>
<evidence type="ECO:0000313" key="1">
    <source>
        <dbReference type="EMBL" id="KND96803.1"/>
    </source>
</evidence>
<dbReference type="VEuPathDB" id="FungiDB:CJI96_0004425"/>
<dbReference type="VEuPathDB" id="FungiDB:B9J08_004727"/>
<evidence type="ECO:0000313" key="2">
    <source>
        <dbReference type="Proteomes" id="UP000037122"/>
    </source>
</evidence>
<dbReference type="VEuPathDB" id="FungiDB:CJJ07_003608"/>
<reference evidence="2" key="1">
    <citation type="journal article" date="2015" name="BMC Genomics">
        <title>Draft genome of a commonly misdiagnosed multidrug resistant pathogen Candida auris.</title>
        <authorList>
            <person name="Chatterjee S."/>
            <person name="Alampalli S.V."/>
            <person name="Nageshan R.K."/>
            <person name="Chettiar S.T."/>
            <person name="Joshi S."/>
            <person name="Tatu U.S."/>
        </authorList>
    </citation>
    <scope>NUCLEOTIDE SEQUENCE [LARGE SCALE GENOMIC DNA]</scope>
    <source>
        <strain evidence="2">6684</strain>
    </source>
</reference>
<protein>
    <submittedName>
        <fullName evidence="1">Uncharacterized protein</fullName>
    </submittedName>
</protein>